<protein>
    <submittedName>
        <fullName evidence="2">Uncharacterized protein</fullName>
    </submittedName>
</protein>
<accession>A0A938YBA0</accession>
<dbReference type="EMBL" id="JAERWK010000010">
    <property type="protein sequence ID" value="MBM9467447.1"/>
    <property type="molecule type" value="Genomic_DNA"/>
</dbReference>
<feature type="transmembrane region" description="Helical" evidence="1">
    <location>
        <begin position="9"/>
        <end position="29"/>
    </location>
</feature>
<feature type="transmembrane region" description="Helical" evidence="1">
    <location>
        <begin position="73"/>
        <end position="93"/>
    </location>
</feature>
<dbReference type="AlphaFoldDB" id="A0A938YBA0"/>
<evidence type="ECO:0000313" key="2">
    <source>
        <dbReference type="EMBL" id="MBM9467447.1"/>
    </source>
</evidence>
<keyword evidence="1" id="KW-0812">Transmembrane</keyword>
<dbReference type="PROSITE" id="PS51257">
    <property type="entry name" value="PROKAR_LIPOPROTEIN"/>
    <property type="match status" value="1"/>
</dbReference>
<proteinExistence type="predicted"/>
<reference evidence="2" key="1">
    <citation type="submission" date="2021-01" db="EMBL/GenBank/DDBJ databases">
        <title>YIM 132084 draft genome.</title>
        <authorList>
            <person name="An D."/>
        </authorList>
    </citation>
    <scope>NUCLEOTIDE SEQUENCE</scope>
    <source>
        <strain evidence="2">YIM 132084</strain>
    </source>
</reference>
<keyword evidence="1" id="KW-0472">Membrane</keyword>
<comment type="caution">
    <text evidence="2">The sequence shown here is derived from an EMBL/GenBank/DDBJ whole genome shotgun (WGS) entry which is preliminary data.</text>
</comment>
<evidence type="ECO:0000313" key="3">
    <source>
        <dbReference type="Proteomes" id="UP000663792"/>
    </source>
</evidence>
<dbReference type="Proteomes" id="UP000663792">
    <property type="component" value="Unassembled WGS sequence"/>
</dbReference>
<organism evidence="2 3">
    <name type="scientific">Nakamurella leprariae</name>
    <dbReference type="NCBI Taxonomy" id="2803911"/>
    <lineage>
        <taxon>Bacteria</taxon>
        <taxon>Bacillati</taxon>
        <taxon>Actinomycetota</taxon>
        <taxon>Actinomycetes</taxon>
        <taxon>Nakamurellales</taxon>
        <taxon>Nakamurellaceae</taxon>
        <taxon>Nakamurella</taxon>
    </lineage>
</organism>
<name>A0A938YBA0_9ACTN</name>
<keyword evidence="1" id="KW-1133">Transmembrane helix</keyword>
<keyword evidence="3" id="KW-1185">Reference proteome</keyword>
<sequence length="96" mass="9511">MARRETPTVALGLLACCTGVVVLLLALILGFSIEGTPRAVADSAKGQRIAFPAVIAVLAGIVALGGRRHGWAFVVGILGALAAVVAVALAVLLPGG</sequence>
<gene>
    <name evidence="2" type="ORF">JL106_09180</name>
</gene>
<feature type="transmembrane region" description="Helical" evidence="1">
    <location>
        <begin position="49"/>
        <end position="66"/>
    </location>
</feature>
<dbReference type="RefSeq" id="WP_205260380.1">
    <property type="nucleotide sequence ID" value="NZ_JAERWK010000010.1"/>
</dbReference>
<evidence type="ECO:0000256" key="1">
    <source>
        <dbReference type="SAM" id="Phobius"/>
    </source>
</evidence>